<dbReference type="GO" id="GO:0006511">
    <property type="term" value="P:ubiquitin-dependent protein catabolic process"/>
    <property type="evidence" value="ECO:0007669"/>
    <property type="project" value="InterPro"/>
</dbReference>
<dbReference type="eggNOG" id="KOG2166">
    <property type="taxonomic scope" value="Eukaryota"/>
</dbReference>
<dbReference type="GO" id="GO:0031625">
    <property type="term" value="F:ubiquitin protein ligase binding"/>
    <property type="evidence" value="ECO:0007669"/>
    <property type="project" value="InterPro"/>
</dbReference>
<reference evidence="8" key="1">
    <citation type="submission" date="2017-04" db="EMBL/GenBank/DDBJ databases">
        <title>Population genomics of picophytoplankton unveils novel chromosome hypervariability.</title>
        <authorList>
            <consortium name="DOE Joint Genome Institute"/>
            <person name="Blanc-Mathieu R."/>
            <person name="Krasovec M."/>
            <person name="Hebrard M."/>
            <person name="Yau S."/>
            <person name="Desgranges E."/>
            <person name="Martin J."/>
            <person name="Schackwitz W."/>
            <person name="Kuo A."/>
            <person name="Salin G."/>
            <person name="Donnadieu C."/>
            <person name="Desdevises Y."/>
            <person name="Sanchez-Ferandin S."/>
            <person name="Moreau H."/>
            <person name="Rivals E."/>
            <person name="Grigoriev I.V."/>
            <person name="Grimsley N."/>
            <person name="Eyre-Walker A."/>
            <person name="Piganeau G."/>
        </authorList>
    </citation>
    <scope>NUCLEOTIDE SEQUENCE [LARGE SCALE GENOMIC DNA]</scope>
    <source>
        <strain evidence="8">RCC 1115</strain>
    </source>
</reference>
<evidence type="ECO:0000256" key="4">
    <source>
        <dbReference type="PROSITE-ProRule" id="PRU00330"/>
    </source>
</evidence>
<feature type="compositionally biased region" description="Basic and acidic residues" evidence="6">
    <location>
        <begin position="721"/>
        <end position="738"/>
    </location>
</feature>
<dbReference type="InterPro" id="IPR036317">
    <property type="entry name" value="Cullin_homology_sf"/>
</dbReference>
<organism evidence="8">
    <name type="scientific">Ostreococcus tauri</name>
    <name type="common">Marine green alga</name>
    <dbReference type="NCBI Taxonomy" id="70448"/>
    <lineage>
        <taxon>Eukaryota</taxon>
        <taxon>Viridiplantae</taxon>
        <taxon>Chlorophyta</taxon>
        <taxon>Mamiellophyceae</taxon>
        <taxon>Mamiellales</taxon>
        <taxon>Bathycoccaceae</taxon>
        <taxon>Ostreococcus</taxon>
    </lineage>
</organism>
<dbReference type="InterPro" id="IPR001373">
    <property type="entry name" value="Cullin_N"/>
</dbReference>
<dbReference type="FunFam" id="1.20.1310.10:FF:000002">
    <property type="entry name" value="cullin-3 isoform X1"/>
    <property type="match status" value="1"/>
</dbReference>
<proteinExistence type="inferred from homology"/>
<feature type="region of interest" description="Disordered" evidence="6">
    <location>
        <begin position="1"/>
        <end position="88"/>
    </location>
</feature>
<dbReference type="AlphaFoldDB" id="A0A1Y5I2Y8"/>
<dbReference type="SUPFAM" id="SSF46785">
    <property type="entry name" value="Winged helix' DNA-binding domain"/>
    <property type="match status" value="1"/>
</dbReference>
<dbReference type="InterPro" id="IPR016159">
    <property type="entry name" value="Cullin_repeat-like_dom_sf"/>
</dbReference>
<evidence type="ECO:0000256" key="6">
    <source>
        <dbReference type="SAM" id="MobiDB-lite"/>
    </source>
</evidence>
<dbReference type="PANTHER" id="PTHR11932">
    <property type="entry name" value="CULLIN"/>
    <property type="match status" value="1"/>
</dbReference>
<evidence type="ECO:0000259" key="7">
    <source>
        <dbReference type="PROSITE" id="PS50069"/>
    </source>
</evidence>
<dbReference type="Gene3D" id="3.30.230.130">
    <property type="entry name" value="Cullin, Chain C, Domain 2"/>
    <property type="match status" value="1"/>
</dbReference>
<feature type="compositionally biased region" description="Basic and acidic residues" evidence="6">
    <location>
        <begin position="1"/>
        <end position="19"/>
    </location>
</feature>
<dbReference type="InterPro" id="IPR036388">
    <property type="entry name" value="WH-like_DNA-bd_sf"/>
</dbReference>
<gene>
    <name evidence="8" type="ORF">BE221DRAFT_174262</name>
</gene>
<dbReference type="InterPro" id="IPR059120">
    <property type="entry name" value="Cullin-like_AB"/>
</dbReference>
<dbReference type="Pfam" id="PF00888">
    <property type="entry name" value="Cullin"/>
    <property type="match status" value="1"/>
</dbReference>
<dbReference type="FunFam" id="1.20.1310.10:FF:000001">
    <property type="entry name" value="Cullin 3"/>
    <property type="match status" value="1"/>
</dbReference>
<evidence type="ECO:0000256" key="1">
    <source>
        <dbReference type="ARBA" id="ARBA00006019"/>
    </source>
</evidence>
<dbReference type="SMART" id="SM00182">
    <property type="entry name" value="CULLIN"/>
    <property type="match status" value="1"/>
</dbReference>
<dbReference type="EMBL" id="KZ155826">
    <property type="protein sequence ID" value="OUS43879.1"/>
    <property type="molecule type" value="Genomic_DNA"/>
</dbReference>
<accession>A0A1Y5I2Y8</accession>
<dbReference type="SUPFAM" id="SSF75632">
    <property type="entry name" value="Cullin homology domain"/>
    <property type="match status" value="1"/>
</dbReference>
<keyword evidence="2" id="KW-1017">Isopeptide bond</keyword>
<dbReference type="SMART" id="SM00884">
    <property type="entry name" value="Cullin_Nedd8"/>
    <property type="match status" value="1"/>
</dbReference>
<dbReference type="PROSITE" id="PS50069">
    <property type="entry name" value="CULLIN_2"/>
    <property type="match status" value="1"/>
</dbReference>
<dbReference type="Gene3D" id="1.10.10.10">
    <property type="entry name" value="Winged helix-like DNA-binding domain superfamily/Winged helix DNA-binding domain"/>
    <property type="match status" value="1"/>
</dbReference>
<dbReference type="InterPro" id="IPR036390">
    <property type="entry name" value="WH_DNA-bd_sf"/>
</dbReference>
<dbReference type="InterPro" id="IPR016158">
    <property type="entry name" value="Cullin_homology"/>
</dbReference>
<feature type="region of interest" description="Disordered" evidence="6">
    <location>
        <begin position="714"/>
        <end position="738"/>
    </location>
</feature>
<dbReference type="InterPro" id="IPR019559">
    <property type="entry name" value="Cullin_neddylation_domain"/>
</dbReference>
<feature type="compositionally biased region" description="Basic and acidic residues" evidence="6">
    <location>
        <begin position="52"/>
        <end position="63"/>
    </location>
</feature>
<name>A0A1Y5I2Y8_OSTTA</name>
<feature type="domain" description="Cullin family profile" evidence="7">
    <location>
        <begin position="451"/>
        <end position="678"/>
    </location>
</feature>
<dbReference type="FunFam" id="1.10.10.10:FF:000014">
    <property type="entry name" value="Cullin 1"/>
    <property type="match status" value="1"/>
</dbReference>
<comment type="similarity">
    <text evidence="1 4 5">Belongs to the cullin family.</text>
</comment>
<dbReference type="Pfam" id="PF10557">
    <property type="entry name" value="Cullin_Nedd8"/>
    <property type="match status" value="1"/>
</dbReference>
<protein>
    <submittedName>
        <fullName evidence="8">Putative cullin 3</fullName>
    </submittedName>
</protein>
<dbReference type="SUPFAM" id="SSF74788">
    <property type="entry name" value="Cullin repeat-like"/>
    <property type="match status" value="1"/>
</dbReference>
<evidence type="ECO:0000256" key="5">
    <source>
        <dbReference type="RuleBase" id="RU003829"/>
    </source>
</evidence>
<dbReference type="Proteomes" id="UP000195557">
    <property type="component" value="Unassembled WGS sequence"/>
</dbReference>
<sequence>MDSPHREKSNDIRRARALEPHVSAHARASRAMGDDEAIERARAASTSAIESTDARERDGESDGRGSAALGKRRADGSTGRALEPFRHRVRQDPEFVESTLRALRDGTTKLLRLETSGLSFEALYGSAYALVLRKQGDALYDAIFGAVTDHLCQHVAISVANVAAEGDVEFLKALETGFLTHRKGTQMLVDVFNYLDRVHLPRSGKANLEPVGKLSMTLWRECVVGNPRIKRRMRSCVLDLIRRERDGERIDRDTLRQVTDMLRGLGESVYVEEFESNVLEETKSYYKALAQKRIDIDDCPTYLKLAETRIDQERDRSEAYMAPTTTTLLVAEVRQQLLKEMSQSLLHNTTSGMVHMLRTSQLDSLSCLYKLFSAMDDLEGIRDLMFEHIKDVGKGIVNDSENEKNPAQFVEELLKYKGKYDDILRVAFANSRVIESQCNQAYQYVANLNPRSPEYMSLYLDQVLRKSPKEMSQNELENIFNRSMGLFRLFHEKDVFEGYYRLHLSRRLLNKRSASDDNELAFIARLKDECGYTFTSKMESMFSDMLTSGDLNREFHETKFASGTPLDASFSVLTTGVWPMRMQKSHPFLPSECEAACAAFEAFYLGRHAGRKIYWQSAMGQAEIKFTVASGEYDLITSTRHMCVLMLFNRHNVLTTAQISQLTLMHDDELKACLQALSCVKGKNVLKRTPDGKEVLPTDTFEVNEDFSSKSSRVKISTISSRRENDHERASKSRQLSDDRKYQVEATIVRVMKAKKRLSHNDIVVEVTAQVKNRFMPTPADIKKYIEGLVEKDYIRRDPNDRRLYEYVA</sequence>
<evidence type="ECO:0000256" key="3">
    <source>
        <dbReference type="ARBA" id="ARBA00022843"/>
    </source>
</evidence>
<dbReference type="Gene3D" id="1.20.1310.10">
    <property type="entry name" value="Cullin Repeats"/>
    <property type="match status" value="4"/>
</dbReference>
<dbReference type="Pfam" id="PF26557">
    <property type="entry name" value="Cullin_AB"/>
    <property type="match status" value="1"/>
</dbReference>
<evidence type="ECO:0000256" key="2">
    <source>
        <dbReference type="ARBA" id="ARBA00022499"/>
    </source>
</evidence>
<dbReference type="InterPro" id="IPR045093">
    <property type="entry name" value="Cullin"/>
</dbReference>
<evidence type="ECO:0000313" key="8">
    <source>
        <dbReference type="EMBL" id="OUS43879.1"/>
    </source>
</evidence>
<keyword evidence="3" id="KW-0832">Ubl conjugation</keyword>